<proteinExistence type="predicted"/>
<accession>A0A5C8ZYJ7</accession>
<dbReference type="InterPro" id="IPR006626">
    <property type="entry name" value="PbH1"/>
</dbReference>
<protein>
    <submittedName>
        <fullName evidence="1">Uncharacterized protein</fullName>
    </submittedName>
</protein>
<reference evidence="1 2" key="1">
    <citation type="submission" date="2019-08" db="EMBL/GenBank/DDBJ databases">
        <title>Parahaliea maris sp. nov., isolated from the surface seawater.</title>
        <authorList>
            <person name="Liu Y."/>
        </authorList>
    </citation>
    <scope>NUCLEOTIDE SEQUENCE [LARGE SCALE GENOMIC DNA]</scope>
    <source>
        <strain evidence="1 2">HSLHS9</strain>
    </source>
</reference>
<keyword evidence="2" id="KW-1185">Reference proteome</keyword>
<dbReference type="EMBL" id="VRZA01000004">
    <property type="protein sequence ID" value="TXS92804.1"/>
    <property type="molecule type" value="Genomic_DNA"/>
</dbReference>
<dbReference type="Proteomes" id="UP000321039">
    <property type="component" value="Unassembled WGS sequence"/>
</dbReference>
<dbReference type="SMART" id="SM00710">
    <property type="entry name" value="PbH1"/>
    <property type="match status" value="4"/>
</dbReference>
<evidence type="ECO:0000313" key="2">
    <source>
        <dbReference type="Proteomes" id="UP000321039"/>
    </source>
</evidence>
<sequence length="832" mass="86458">MQALRDNGVTLEIEPGTDIRAFDDGTLIVTRGSMLMAEGTASSPITFSSLDDNYDGLGEWGGLVVQGFAPQYGQGGTGACFGDGEVCNVEGEGGTDVSVYGGNDPADDSGIIRYVRIAEGGLVAGPNNELNGLTLQGVGYGTTVEYVQVHNNLDDGVEWFGGTVDAKYLVLTGNDDDDIDYDEGYMGNIQYAIIQKDQTKEAPTGSNDPRAIEANSSDDEYAPETEAVLANITIIGGPLVNNDASDAGRQPGMRLRGALTTSIYNTSVQGFDYGCIRIDDADVNGDGSIIEPSTVILENILNDCADRIYSHELPVSESNVVEQTLTYSSTLAINEAAAQLSSAPVINAVNTGSGFVFDQTDYVGAVDPDAATGWWEGWTIPGSLGAEEEVQTADFVSCNSDNSVCTISGTVDTDYTLVAGVEWRLSGEVLVGTGNQAVSSDADVQAVRDAGVTLTVRAGVEVKAFDDGSLLVTRGSKLIANGSAASPITFSSLDDGIDGIGEWGGIIMQGFAPQYGQGGTGACFGSGTVCNVVGEGGTVVGNYGGNDAADNSGSLRYVRIAEGGLVAGPNNEINGLTLQGVGHGTTLEYIQVHGNLDDGVEWFGGTVNARYLVLTNNDDDDIDFDEGYQGNIQYAIVRKDPNKDAPTGSNDPRAIEANSSDDEYAPETNAVLANILILGSPVNNNDDSDAGAQPGMRLRGALTTAIYNTAVKGFDSGCIRIDDADVNGDGSTIVSSDVTLVNILGECADGFYNKRAADVEDNAGEGNNATVTIDDAYAITEAAALVSAPGIMAVDNGSGFTFDDTDFVGAVEPGTSANDAWWAGWILEGTLD</sequence>
<dbReference type="AlphaFoldDB" id="A0A5C8ZYJ7"/>
<evidence type="ECO:0000313" key="1">
    <source>
        <dbReference type="EMBL" id="TXS92804.1"/>
    </source>
</evidence>
<organism evidence="1 2">
    <name type="scientific">Parahaliea maris</name>
    <dbReference type="NCBI Taxonomy" id="2716870"/>
    <lineage>
        <taxon>Bacteria</taxon>
        <taxon>Pseudomonadati</taxon>
        <taxon>Pseudomonadota</taxon>
        <taxon>Gammaproteobacteria</taxon>
        <taxon>Cellvibrionales</taxon>
        <taxon>Halieaceae</taxon>
        <taxon>Parahaliea</taxon>
    </lineage>
</organism>
<dbReference type="PANTHER" id="PTHR41339">
    <property type="entry name" value="LIPL48"/>
    <property type="match status" value="1"/>
</dbReference>
<dbReference type="PANTHER" id="PTHR41339:SF1">
    <property type="entry name" value="SECRETED PROTEIN"/>
    <property type="match status" value="1"/>
</dbReference>
<comment type="caution">
    <text evidence="1">The sequence shown here is derived from an EMBL/GenBank/DDBJ whole genome shotgun (WGS) entry which is preliminary data.</text>
</comment>
<name>A0A5C8ZYJ7_9GAMM</name>
<gene>
    <name evidence="1" type="ORF">FV139_12600</name>
</gene>